<organism evidence="1 2">
    <name type="scientific">Streptomyces cinereospinus</name>
    <dbReference type="NCBI Taxonomy" id="285561"/>
    <lineage>
        <taxon>Bacteria</taxon>
        <taxon>Bacillati</taxon>
        <taxon>Actinomycetota</taxon>
        <taxon>Actinomycetes</taxon>
        <taxon>Kitasatosporales</taxon>
        <taxon>Streptomycetaceae</taxon>
        <taxon>Streptomyces</taxon>
    </lineage>
</organism>
<proteinExistence type="predicted"/>
<dbReference type="Proteomes" id="UP001589709">
    <property type="component" value="Unassembled WGS sequence"/>
</dbReference>
<evidence type="ECO:0000313" key="1">
    <source>
        <dbReference type="EMBL" id="MFB9464923.1"/>
    </source>
</evidence>
<gene>
    <name evidence="1" type="ORF">ACFF45_19960</name>
</gene>
<name>A0ABV5N3P8_9ACTN</name>
<sequence length="65" mass="6894">MTTAPHSAAVARALVDIEDAKQSADPSVGECLDAVGDLIKEAGDPDAVFDWLLQIIARERCEARA</sequence>
<accession>A0ABV5N3P8</accession>
<protein>
    <submittedName>
        <fullName evidence="1">Uncharacterized protein</fullName>
    </submittedName>
</protein>
<reference evidence="1 2" key="1">
    <citation type="submission" date="2024-09" db="EMBL/GenBank/DDBJ databases">
        <authorList>
            <person name="Sun Q."/>
            <person name="Mori K."/>
        </authorList>
    </citation>
    <scope>NUCLEOTIDE SEQUENCE [LARGE SCALE GENOMIC DNA]</scope>
    <source>
        <strain evidence="1 2">JCM 6917</strain>
    </source>
</reference>
<dbReference type="EMBL" id="JBHMCY010000037">
    <property type="protein sequence ID" value="MFB9464923.1"/>
    <property type="molecule type" value="Genomic_DNA"/>
</dbReference>
<dbReference type="RefSeq" id="WP_381347762.1">
    <property type="nucleotide sequence ID" value="NZ_JBHMCY010000037.1"/>
</dbReference>
<evidence type="ECO:0000313" key="2">
    <source>
        <dbReference type="Proteomes" id="UP001589709"/>
    </source>
</evidence>
<keyword evidence="2" id="KW-1185">Reference proteome</keyword>
<comment type="caution">
    <text evidence="1">The sequence shown here is derived from an EMBL/GenBank/DDBJ whole genome shotgun (WGS) entry which is preliminary data.</text>
</comment>